<dbReference type="InterPro" id="IPR036188">
    <property type="entry name" value="FAD/NAD-bd_sf"/>
</dbReference>
<dbReference type="Gene3D" id="3.30.9.10">
    <property type="entry name" value="D-Amino Acid Oxidase, subunit A, domain 2"/>
    <property type="match status" value="1"/>
</dbReference>
<dbReference type="RefSeq" id="WP_220561906.1">
    <property type="nucleotide sequence ID" value="NZ_CP074133.1"/>
</dbReference>
<evidence type="ECO:0000256" key="2">
    <source>
        <dbReference type="SAM" id="MobiDB-lite"/>
    </source>
</evidence>
<organism evidence="4 5">
    <name type="scientific">Nocardiopsis changdeensis</name>
    <dbReference type="NCBI Taxonomy" id="2831969"/>
    <lineage>
        <taxon>Bacteria</taxon>
        <taxon>Bacillati</taxon>
        <taxon>Actinomycetota</taxon>
        <taxon>Actinomycetes</taxon>
        <taxon>Streptosporangiales</taxon>
        <taxon>Nocardiopsidaceae</taxon>
        <taxon>Nocardiopsis</taxon>
    </lineage>
</organism>
<evidence type="ECO:0000313" key="5">
    <source>
        <dbReference type="Proteomes" id="UP000676079"/>
    </source>
</evidence>
<dbReference type="PANTHER" id="PTHR13847:SF287">
    <property type="entry name" value="FAD-DEPENDENT OXIDOREDUCTASE DOMAIN-CONTAINING PROTEIN 1"/>
    <property type="match status" value="1"/>
</dbReference>
<sequence length="398" mass="42206">MNAYDAVIVGAGVLGAATALELAEAGLSVLVLERGAPNREGSGTTAGNLHIQAVHTRRPGQAVPLDSEALLPAQKAADGLWALAEERLDADLEVRRNGGFMVAETAEQRRELRTKHVWERRAGLRTELLDGDAARDALPLLGPTVTAATWCPHDGYANPLKAAPAYLAAARRLGARVEAFTPVTGLERRGPAWRVRTPRGRHDTPVVVNTAGPWISDVSALAGVDMRMSPVAIQMHVTVRERPVLHHLVQHIGEGMSVKQVTAGNLLLGGGWPARRMDLDGRSSAGVAGLTGNVAQAVRILPFLARLRLLRMWAGPLAATPDEMPVIGPVPGREGLYVAGGTYAFTFAPLWGETLARMIRGERPRIDVSAFAPDRLTAPAGDADPAAPAHTEKGTAPC</sequence>
<dbReference type="Gene3D" id="3.50.50.60">
    <property type="entry name" value="FAD/NAD(P)-binding domain"/>
    <property type="match status" value="1"/>
</dbReference>
<dbReference type="PANTHER" id="PTHR13847">
    <property type="entry name" value="SARCOSINE DEHYDROGENASE-RELATED"/>
    <property type="match status" value="1"/>
</dbReference>
<gene>
    <name evidence="4" type="ORF">KGD84_19710</name>
</gene>
<proteinExistence type="predicted"/>
<evidence type="ECO:0000313" key="4">
    <source>
        <dbReference type="EMBL" id="QUX20709.1"/>
    </source>
</evidence>
<feature type="compositionally biased region" description="Low complexity" evidence="2">
    <location>
        <begin position="378"/>
        <end position="389"/>
    </location>
</feature>
<keyword evidence="5" id="KW-1185">Reference proteome</keyword>
<feature type="domain" description="FAD dependent oxidoreductase" evidence="3">
    <location>
        <begin position="5"/>
        <end position="358"/>
    </location>
</feature>
<feature type="region of interest" description="Disordered" evidence="2">
    <location>
        <begin position="377"/>
        <end position="398"/>
    </location>
</feature>
<protein>
    <submittedName>
        <fullName evidence="4">FAD-binding oxidoreductase</fullName>
    </submittedName>
</protein>
<dbReference type="SUPFAM" id="SSF51905">
    <property type="entry name" value="FAD/NAD(P)-binding domain"/>
    <property type="match status" value="1"/>
</dbReference>
<accession>A0ABX8BF78</accession>
<dbReference type="Pfam" id="PF01266">
    <property type="entry name" value="DAO"/>
    <property type="match status" value="1"/>
</dbReference>
<reference evidence="4 5" key="1">
    <citation type="submission" date="2021-05" db="EMBL/GenBank/DDBJ databases">
        <title>Direct Submission.</title>
        <authorList>
            <person name="Li K."/>
            <person name="Gao J."/>
        </authorList>
    </citation>
    <scope>NUCLEOTIDE SEQUENCE [LARGE SCALE GENOMIC DNA]</scope>
    <source>
        <strain evidence="4 5">Mg02</strain>
    </source>
</reference>
<evidence type="ECO:0000259" key="3">
    <source>
        <dbReference type="Pfam" id="PF01266"/>
    </source>
</evidence>
<keyword evidence="1" id="KW-0560">Oxidoreductase</keyword>
<dbReference type="InterPro" id="IPR006076">
    <property type="entry name" value="FAD-dep_OxRdtase"/>
</dbReference>
<dbReference type="Proteomes" id="UP000676079">
    <property type="component" value="Chromosome"/>
</dbReference>
<evidence type="ECO:0000256" key="1">
    <source>
        <dbReference type="ARBA" id="ARBA00023002"/>
    </source>
</evidence>
<dbReference type="EMBL" id="CP074133">
    <property type="protein sequence ID" value="QUX20709.1"/>
    <property type="molecule type" value="Genomic_DNA"/>
</dbReference>
<name>A0ABX8BF78_9ACTN</name>